<keyword evidence="7" id="KW-1185">Reference proteome</keyword>
<gene>
    <name evidence="3" type="ORF">AN695_0207105</name>
    <name evidence="1" type="ORF">DKC05_05375</name>
    <name evidence="4" type="ORF">DMW51_05690</name>
    <name evidence="2" type="ORF">J4732_05085</name>
</gene>
<evidence type="ECO:0000313" key="6">
    <source>
        <dbReference type="Proteomes" id="UP000245399"/>
    </source>
</evidence>
<evidence type="ECO:0000313" key="2">
    <source>
        <dbReference type="EMBL" id="MBO2006657.1"/>
    </source>
</evidence>
<evidence type="ECO:0000313" key="4">
    <source>
        <dbReference type="EMBL" id="PYA72292.1"/>
    </source>
</evidence>
<accession>A0A0G3SJJ7</accession>
<sequence>MTDYAFYNQILTRLAANHPGTLDEKTYELWKQDATSPHAFADPFAYLKTKGLIQAYVMSDIDENNYDIDPNQTRITTAGLEFIRNGGFK</sequence>
<evidence type="ECO:0000313" key="5">
    <source>
        <dbReference type="Proteomes" id="UP000050489"/>
    </source>
</evidence>
<dbReference type="EMBL" id="LJEX02000147">
    <property type="protein sequence ID" value="OCO79908.1"/>
    <property type="molecule type" value="Genomic_DNA"/>
</dbReference>
<reference evidence="1 6" key="3">
    <citation type="submission" date="2018-05" db="EMBL/GenBank/DDBJ databases">
        <title>Klebsiella quasipneumonaiae provides a window into carbapenemase gene transfer, plasmid rearrangements and nosocomial acquisition from the hospital environment.</title>
        <authorList>
            <person name="Mathers A.J."/>
            <person name="Vegesana K."/>
            <person name="Stoesser N."/>
            <person name="Crook D."/>
            <person name="Vaughan A."/>
            <person name="Barry K."/>
            <person name="Parikh H."/>
            <person name="Sebra R."/>
            <person name="Kotay S."/>
            <person name="Walker A.S."/>
            <person name="Sheppard A.E."/>
        </authorList>
    </citation>
    <scope>NUCLEOTIDE SEQUENCE [LARGE SCALE GENOMIC DNA]</scope>
    <source>
        <strain evidence="1 6">CAV1761</strain>
    </source>
</reference>
<reference evidence="7" key="5">
    <citation type="submission" date="2018-06" db="EMBL/GenBank/DDBJ databases">
        <title>Serratia marcescens genome sequencing and assembly.</title>
        <authorList>
            <person name="Martins R.C."/>
            <person name="Perdigao-Neto L.V."/>
            <person name="Costa S.F."/>
            <person name="Levin A.S.S."/>
        </authorList>
    </citation>
    <scope>NUCLEOTIDE SEQUENCE [LARGE SCALE GENOMIC DNA]</scope>
    <source>
        <strain evidence="7">1283</strain>
    </source>
</reference>
<dbReference type="Proteomes" id="UP000247823">
    <property type="component" value="Unassembled WGS sequence"/>
</dbReference>
<reference evidence="5" key="1">
    <citation type="submission" date="2016-04" db="EMBL/GenBank/DDBJ databases">
        <authorList>
            <person name="Osei Sekyere J."/>
            <person name="Sivertsen A."/>
            <person name="Pedersen A.T."/>
            <person name="Sundsfjord A."/>
        </authorList>
    </citation>
    <scope>NUCLEOTIDE SEQUENCE [LARGE SCALE GENOMIC DNA]</scope>
    <source>
        <strain evidence="5">945174350</strain>
    </source>
</reference>
<dbReference type="Proteomes" id="UP000050489">
    <property type="component" value="Unassembled WGS sequence"/>
</dbReference>
<dbReference type="RefSeq" id="WP_038875392.1">
    <property type="nucleotide sequence ID" value="NZ_CABMHU010000032.1"/>
</dbReference>
<dbReference type="Proteomes" id="UP000245399">
    <property type="component" value="Chromosome"/>
</dbReference>
<dbReference type="EMBL" id="JAGETR010000028">
    <property type="protein sequence ID" value="MBO2006657.1"/>
    <property type="molecule type" value="Genomic_DNA"/>
</dbReference>
<organism evidence="3 5">
    <name type="scientific">Serratia marcescens</name>
    <dbReference type="NCBI Taxonomy" id="615"/>
    <lineage>
        <taxon>Bacteria</taxon>
        <taxon>Pseudomonadati</taxon>
        <taxon>Pseudomonadota</taxon>
        <taxon>Gammaproteobacteria</taxon>
        <taxon>Enterobacterales</taxon>
        <taxon>Yersiniaceae</taxon>
        <taxon>Serratia</taxon>
    </lineage>
</organism>
<dbReference type="EMBL" id="CP029449">
    <property type="protein sequence ID" value="AWL67134.1"/>
    <property type="molecule type" value="Genomic_DNA"/>
</dbReference>
<proteinExistence type="predicted"/>
<dbReference type="EMBL" id="QJQB01000118">
    <property type="protein sequence ID" value="PYA72292.1"/>
    <property type="molecule type" value="Genomic_DNA"/>
</dbReference>
<evidence type="ECO:0000313" key="1">
    <source>
        <dbReference type="EMBL" id="AWL67134.1"/>
    </source>
</evidence>
<reference evidence="3" key="2">
    <citation type="journal article" date="2017" name="PLoS ONE">
        <title>Genomic and phenotypic characterisation of fluoroquinolone resistance mechanisms in Enterobacteriaceae in Durban, South Africa.</title>
        <authorList>
            <person name="Osei Sekyere J."/>
            <person name="Amoako D.G."/>
        </authorList>
    </citation>
    <scope>NUCLEOTIDE SEQUENCE</scope>
    <source>
        <strain evidence="3">945174350</strain>
    </source>
</reference>
<reference evidence="2" key="7">
    <citation type="submission" date="2021-03" db="EMBL/GenBank/DDBJ databases">
        <title>Molecular epidemiology and mechanisms of colistin and carbapenem resistance in Enterobacteriaceae from clinical isolates, the environment and porcine samples in Pretoria, South Africa.</title>
        <authorList>
            <person name="Bogoshi D."/>
            <person name="Mbelle N.M."/>
            <person name="Naidoo V."/>
            <person name="Osei Sekyere J."/>
        </authorList>
    </citation>
    <scope>NUCLEOTIDE SEQUENCE</scope>
    <source>
        <strain evidence="2">C080</strain>
    </source>
</reference>
<reference evidence="4" key="6">
    <citation type="submission" date="2018-06" db="EMBL/GenBank/DDBJ databases">
        <authorList>
            <person name="Martins R.C."/>
            <person name="Perdigao-Neto L.V."/>
            <person name="Costa S.F."/>
            <person name="Levin A.S.S."/>
        </authorList>
    </citation>
    <scope>NUCLEOTIDE SEQUENCE</scope>
    <source>
        <strain evidence="4">1283</strain>
    </source>
</reference>
<name>A0A0G3SJJ7_SERMA</name>
<dbReference type="AlphaFoldDB" id="A0A0G3SJJ7"/>
<evidence type="ECO:0000313" key="7">
    <source>
        <dbReference type="Proteomes" id="UP000247823"/>
    </source>
</evidence>
<reference evidence="4 7" key="4">
    <citation type="submission" date="2018-06" db="EMBL/GenBank/DDBJ databases">
        <title>Serratia marcescens genome sequencing and assembly.</title>
        <authorList>
            <person name="Martins R.C.R."/>
            <person name="Perdigao-Neto L.V."/>
            <person name="Costa S.F."/>
            <person name="Levin A.S.S."/>
        </authorList>
    </citation>
    <scope>NUCLEOTIDE SEQUENCE [LARGE SCALE GENOMIC DNA]</scope>
    <source>
        <strain evidence="4 7">1283</strain>
    </source>
</reference>
<evidence type="ECO:0000313" key="3">
    <source>
        <dbReference type="EMBL" id="OCO79908.1"/>
    </source>
</evidence>
<protein>
    <submittedName>
        <fullName evidence="3">Uncharacterized protein</fullName>
    </submittedName>
</protein>